<dbReference type="GO" id="GO:0038023">
    <property type="term" value="F:signaling receptor activity"/>
    <property type="evidence" value="ECO:0007669"/>
    <property type="project" value="TreeGrafter"/>
</dbReference>
<evidence type="ECO:0000256" key="5">
    <source>
        <dbReference type="ARBA" id="ARBA00022737"/>
    </source>
</evidence>
<dbReference type="PROSITE" id="PS51450">
    <property type="entry name" value="LRR"/>
    <property type="match status" value="1"/>
</dbReference>
<dbReference type="EMBL" id="JAWQEG010008567">
    <property type="protein sequence ID" value="KAK3850062.1"/>
    <property type="molecule type" value="Genomic_DNA"/>
</dbReference>
<keyword evidence="5" id="KW-0677">Repeat</keyword>
<evidence type="ECO:0000256" key="1">
    <source>
        <dbReference type="ARBA" id="ARBA00004167"/>
    </source>
</evidence>
<evidence type="ECO:0000256" key="10">
    <source>
        <dbReference type="SAM" id="Phobius"/>
    </source>
</evidence>
<comment type="caution">
    <text evidence="11">The sequence shown here is derived from an EMBL/GenBank/DDBJ whole genome shotgun (WGS) entry which is preliminary data.</text>
</comment>
<keyword evidence="6 10" id="KW-1133">Transmembrane helix</keyword>
<dbReference type="Gene3D" id="3.80.10.10">
    <property type="entry name" value="Ribonuclease Inhibitor"/>
    <property type="match status" value="1"/>
</dbReference>
<evidence type="ECO:0000256" key="6">
    <source>
        <dbReference type="ARBA" id="ARBA00022989"/>
    </source>
</evidence>
<organism evidence="11 12">
    <name type="scientific">Petrolisthes cinctipes</name>
    <name type="common">Flat porcelain crab</name>
    <dbReference type="NCBI Taxonomy" id="88211"/>
    <lineage>
        <taxon>Eukaryota</taxon>
        <taxon>Metazoa</taxon>
        <taxon>Ecdysozoa</taxon>
        <taxon>Arthropoda</taxon>
        <taxon>Crustacea</taxon>
        <taxon>Multicrustacea</taxon>
        <taxon>Malacostraca</taxon>
        <taxon>Eumalacostraca</taxon>
        <taxon>Eucarida</taxon>
        <taxon>Decapoda</taxon>
        <taxon>Pleocyemata</taxon>
        <taxon>Anomura</taxon>
        <taxon>Galatheoidea</taxon>
        <taxon>Porcellanidae</taxon>
        <taxon>Petrolisthes</taxon>
    </lineage>
</organism>
<dbReference type="InterPro" id="IPR032675">
    <property type="entry name" value="LRR_dom_sf"/>
</dbReference>
<reference evidence="11" key="1">
    <citation type="submission" date="2023-10" db="EMBL/GenBank/DDBJ databases">
        <title>Genome assemblies of two species of porcelain crab, Petrolisthes cinctipes and Petrolisthes manimaculis (Anomura: Porcellanidae).</title>
        <authorList>
            <person name="Angst P."/>
        </authorList>
    </citation>
    <scope>NUCLEOTIDE SEQUENCE</scope>
    <source>
        <strain evidence="11">PB745_01</strain>
        <tissue evidence="11">Gill</tissue>
    </source>
</reference>
<evidence type="ECO:0000256" key="9">
    <source>
        <dbReference type="SAM" id="MobiDB-lite"/>
    </source>
</evidence>
<keyword evidence="2" id="KW-0433">Leucine-rich repeat</keyword>
<keyword evidence="12" id="KW-1185">Reference proteome</keyword>
<dbReference type="SMART" id="SM00369">
    <property type="entry name" value="LRR_TYP"/>
    <property type="match status" value="2"/>
</dbReference>
<sequence>MAFEDSSITGLDLGFNQLQFSSFRHLSPVVAHIHALSIAASPHISPEHIRELLKRATRLKRLDLSHLHLKQLIPDMFTSQAKLEHLNLSNNSLQYVPVDVLHSLPSLHSLDLRRNAFRGLPEIVLRRLDRIPHLKLDYNPWSCDECHIPYLKMWLNNSRTFRTACRPDVDAPGCLKCQSPSEMYDKPIVEVEGLELQPCPEGTFDLAAASASSSNFSLILAIVVATVVFILLIIILVIGIVMYNRHTAFYYTHEDDTRHHFYENPALHSDHTDITLDEDLDHHNTNTTTHRRRTLDWRRDSSGRPTTDRRPRRCPRRPPRQTQPRHQRQETTPPP</sequence>
<feature type="compositionally biased region" description="Basic residues" evidence="9">
    <location>
        <begin position="310"/>
        <end position="326"/>
    </location>
</feature>
<dbReference type="Proteomes" id="UP001286313">
    <property type="component" value="Unassembled WGS sequence"/>
</dbReference>
<feature type="region of interest" description="Disordered" evidence="9">
    <location>
        <begin position="282"/>
        <end position="335"/>
    </location>
</feature>
<feature type="compositionally biased region" description="Basic and acidic residues" evidence="9">
    <location>
        <begin position="294"/>
        <end position="309"/>
    </location>
</feature>
<keyword evidence="3 10" id="KW-0812">Transmembrane</keyword>
<evidence type="ECO:0000313" key="12">
    <source>
        <dbReference type="Proteomes" id="UP001286313"/>
    </source>
</evidence>
<comment type="subcellular location">
    <subcellularLocation>
        <location evidence="1">Membrane</location>
        <topology evidence="1">Single-pass membrane protein</topology>
    </subcellularLocation>
</comment>
<dbReference type="InterPro" id="IPR001611">
    <property type="entry name" value="Leu-rich_rpt"/>
</dbReference>
<evidence type="ECO:0000313" key="11">
    <source>
        <dbReference type="EMBL" id="KAK3850062.1"/>
    </source>
</evidence>
<protein>
    <recommendedName>
        <fullName evidence="13">LRRCT domain-containing protein</fullName>
    </recommendedName>
</protein>
<proteinExistence type="predicted"/>
<dbReference type="InterPro" id="IPR003591">
    <property type="entry name" value="Leu-rich_rpt_typical-subtyp"/>
</dbReference>
<evidence type="ECO:0000256" key="2">
    <source>
        <dbReference type="ARBA" id="ARBA00022614"/>
    </source>
</evidence>
<dbReference type="PANTHER" id="PTHR24365">
    <property type="entry name" value="TOLL-LIKE RECEPTOR"/>
    <property type="match status" value="1"/>
</dbReference>
<name>A0AAE1EFA0_PETCI</name>
<dbReference type="GO" id="GO:0007165">
    <property type="term" value="P:signal transduction"/>
    <property type="evidence" value="ECO:0007669"/>
    <property type="project" value="TreeGrafter"/>
</dbReference>
<keyword evidence="4" id="KW-0732">Signal</keyword>
<dbReference type="PANTHER" id="PTHR24365:SF541">
    <property type="entry name" value="PROTEIN TOLL-RELATED"/>
    <property type="match status" value="1"/>
</dbReference>
<keyword evidence="7 10" id="KW-0472">Membrane</keyword>
<accession>A0AAE1EFA0</accession>
<evidence type="ECO:0008006" key="13">
    <source>
        <dbReference type="Google" id="ProtNLM"/>
    </source>
</evidence>
<dbReference type="GO" id="GO:0005886">
    <property type="term" value="C:plasma membrane"/>
    <property type="evidence" value="ECO:0007669"/>
    <property type="project" value="TreeGrafter"/>
</dbReference>
<evidence type="ECO:0000256" key="7">
    <source>
        <dbReference type="ARBA" id="ARBA00023136"/>
    </source>
</evidence>
<dbReference type="SUPFAM" id="SSF52058">
    <property type="entry name" value="L domain-like"/>
    <property type="match status" value="1"/>
</dbReference>
<evidence type="ECO:0000256" key="8">
    <source>
        <dbReference type="ARBA" id="ARBA00023180"/>
    </source>
</evidence>
<dbReference type="Pfam" id="PF13855">
    <property type="entry name" value="LRR_8"/>
    <property type="match status" value="1"/>
</dbReference>
<evidence type="ECO:0000256" key="3">
    <source>
        <dbReference type="ARBA" id="ARBA00022692"/>
    </source>
</evidence>
<feature type="transmembrane region" description="Helical" evidence="10">
    <location>
        <begin position="218"/>
        <end position="243"/>
    </location>
</feature>
<dbReference type="AlphaFoldDB" id="A0AAE1EFA0"/>
<gene>
    <name evidence="11" type="ORF">Pcinc_043208</name>
</gene>
<evidence type="ECO:0000256" key="4">
    <source>
        <dbReference type="ARBA" id="ARBA00022729"/>
    </source>
</evidence>
<keyword evidence="8" id="KW-0325">Glycoprotein</keyword>